<gene>
    <name evidence="1" type="ORF">Nepgr_014048</name>
</gene>
<dbReference type="EMBL" id="BSYO01000011">
    <property type="protein sequence ID" value="GMH12207.1"/>
    <property type="molecule type" value="Genomic_DNA"/>
</dbReference>
<comment type="caution">
    <text evidence="1">The sequence shown here is derived from an EMBL/GenBank/DDBJ whole genome shotgun (WGS) entry which is preliminary data.</text>
</comment>
<reference evidence="1" key="1">
    <citation type="submission" date="2023-05" db="EMBL/GenBank/DDBJ databases">
        <title>Nepenthes gracilis genome sequencing.</title>
        <authorList>
            <person name="Fukushima K."/>
        </authorList>
    </citation>
    <scope>NUCLEOTIDE SEQUENCE</scope>
    <source>
        <strain evidence="1">SING2019-196</strain>
    </source>
</reference>
<protein>
    <submittedName>
        <fullName evidence="1">Uncharacterized protein</fullName>
    </submittedName>
</protein>
<name>A0AAD3XP69_NEPGR</name>
<sequence>MTHDIKQKEKPKAVPYREGRCSRRLGEFHEQLAVALVNSAQQPPRTLATVVIDLLLPPTSPINKHCHGTLVTN</sequence>
<dbReference type="Proteomes" id="UP001279734">
    <property type="component" value="Unassembled WGS sequence"/>
</dbReference>
<evidence type="ECO:0000313" key="1">
    <source>
        <dbReference type="EMBL" id="GMH12207.1"/>
    </source>
</evidence>
<proteinExistence type="predicted"/>
<evidence type="ECO:0000313" key="2">
    <source>
        <dbReference type="Proteomes" id="UP001279734"/>
    </source>
</evidence>
<keyword evidence="2" id="KW-1185">Reference proteome</keyword>
<organism evidence="1 2">
    <name type="scientific">Nepenthes gracilis</name>
    <name type="common">Slender pitcher plant</name>
    <dbReference type="NCBI Taxonomy" id="150966"/>
    <lineage>
        <taxon>Eukaryota</taxon>
        <taxon>Viridiplantae</taxon>
        <taxon>Streptophyta</taxon>
        <taxon>Embryophyta</taxon>
        <taxon>Tracheophyta</taxon>
        <taxon>Spermatophyta</taxon>
        <taxon>Magnoliopsida</taxon>
        <taxon>eudicotyledons</taxon>
        <taxon>Gunneridae</taxon>
        <taxon>Pentapetalae</taxon>
        <taxon>Caryophyllales</taxon>
        <taxon>Nepenthaceae</taxon>
        <taxon>Nepenthes</taxon>
    </lineage>
</organism>
<dbReference type="AlphaFoldDB" id="A0AAD3XP69"/>
<accession>A0AAD3XP69</accession>